<evidence type="ECO:0000313" key="3">
    <source>
        <dbReference type="Proteomes" id="UP000694888"/>
    </source>
</evidence>
<dbReference type="GeneID" id="101850614"/>
<dbReference type="Proteomes" id="UP000694888">
    <property type="component" value="Unplaced"/>
</dbReference>
<dbReference type="RefSeq" id="XP_005111468.1">
    <property type="nucleotide sequence ID" value="XM_005111411.2"/>
</dbReference>
<evidence type="ECO:0000256" key="1">
    <source>
        <dbReference type="ARBA" id="ARBA00023125"/>
    </source>
</evidence>
<accession>A0ABM0K8P6</accession>
<gene>
    <name evidence="4" type="primary">LOC101850614</name>
</gene>
<dbReference type="PANTHER" id="PTHR10302">
    <property type="entry name" value="SINGLE-STRANDED DNA-BINDING PROTEIN"/>
    <property type="match status" value="1"/>
</dbReference>
<dbReference type="PANTHER" id="PTHR10302:SF0">
    <property type="entry name" value="SINGLE-STRANDED DNA-BINDING PROTEIN, MITOCHONDRIAL"/>
    <property type="match status" value="1"/>
</dbReference>
<keyword evidence="1 2" id="KW-0238">DNA-binding</keyword>
<dbReference type="HAMAP" id="MF_00984">
    <property type="entry name" value="SSB"/>
    <property type="match status" value="1"/>
</dbReference>
<proteinExistence type="inferred from homology"/>
<protein>
    <submittedName>
        <fullName evidence="4">Single-stranded DNA-binding protein, mitochondrial</fullName>
    </submittedName>
</protein>
<organism evidence="3 4">
    <name type="scientific">Aplysia californica</name>
    <name type="common">California sea hare</name>
    <dbReference type="NCBI Taxonomy" id="6500"/>
    <lineage>
        <taxon>Eukaryota</taxon>
        <taxon>Metazoa</taxon>
        <taxon>Spiralia</taxon>
        <taxon>Lophotrochozoa</taxon>
        <taxon>Mollusca</taxon>
        <taxon>Gastropoda</taxon>
        <taxon>Heterobranchia</taxon>
        <taxon>Euthyneura</taxon>
        <taxon>Tectipleura</taxon>
        <taxon>Aplysiida</taxon>
        <taxon>Aplysioidea</taxon>
        <taxon>Aplysiidae</taxon>
        <taxon>Aplysia</taxon>
    </lineage>
</organism>
<dbReference type="PROSITE" id="PS50935">
    <property type="entry name" value="SSB"/>
    <property type="match status" value="1"/>
</dbReference>
<reference evidence="4" key="1">
    <citation type="submission" date="2025-08" db="UniProtKB">
        <authorList>
            <consortium name="RefSeq"/>
        </authorList>
    </citation>
    <scope>IDENTIFICATION</scope>
</reference>
<dbReference type="InterPro" id="IPR011344">
    <property type="entry name" value="ssDNA-bd"/>
</dbReference>
<name>A0ABM0K8P6_APLCA</name>
<evidence type="ECO:0000256" key="2">
    <source>
        <dbReference type="PROSITE-ProRule" id="PRU00252"/>
    </source>
</evidence>
<dbReference type="NCBIfam" id="TIGR00621">
    <property type="entry name" value="ssb"/>
    <property type="match status" value="1"/>
</dbReference>
<evidence type="ECO:0000313" key="4">
    <source>
        <dbReference type="RefSeq" id="XP_005111468.1"/>
    </source>
</evidence>
<keyword evidence="3" id="KW-1185">Reference proteome</keyword>
<dbReference type="SUPFAM" id="SSF50249">
    <property type="entry name" value="Nucleic acid-binding proteins"/>
    <property type="match status" value="1"/>
</dbReference>
<dbReference type="GO" id="GO:0003677">
    <property type="term" value="F:DNA binding"/>
    <property type="evidence" value="ECO:0007669"/>
    <property type="project" value="UniProtKB-KW"/>
</dbReference>
<sequence length="170" mass="19283">MFGTIRRAVLQNPSRVFTALQAQCGRVMSGMSTDSVPFDEEAGDFKERRQERGLNRVQLIGRIGRDPEHRGTDEHPCIVFPLATNLSFRKASTGELMSKTDWHRICVFRPGLRDNVASRIAKGDRVMVEGSLSYQRYTDSDRPVNITSILADDIMILARRRNQEQEGDDV</sequence>
<dbReference type="Gene3D" id="2.40.50.140">
    <property type="entry name" value="Nucleic acid-binding proteins"/>
    <property type="match status" value="1"/>
</dbReference>
<dbReference type="InterPro" id="IPR000424">
    <property type="entry name" value="Primosome_PriB/ssb"/>
</dbReference>
<dbReference type="CDD" id="cd04496">
    <property type="entry name" value="SSB_OBF"/>
    <property type="match status" value="1"/>
</dbReference>
<dbReference type="InterPro" id="IPR012340">
    <property type="entry name" value="NA-bd_OB-fold"/>
</dbReference>
<dbReference type="Pfam" id="PF00436">
    <property type="entry name" value="SSB"/>
    <property type="match status" value="1"/>
</dbReference>